<comment type="caution">
    <text evidence="3">The sequence shown here is derived from an EMBL/GenBank/DDBJ whole genome shotgun (WGS) entry which is preliminary data.</text>
</comment>
<protein>
    <submittedName>
        <fullName evidence="3">Uncharacterized protein</fullName>
    </submittedName>
</protein>
<evidence type="ECO:0000256" key="2">
    <source>
        <dbReference type="SAM" id="MobiDB-lite"/>
    </source>
</evidence>
<organism evidence="3 4">
    <name type="scientific">Albugo candida</name>
    <dbReference type="NCBI Taxonomy" id="65357"/>
    <lineage>
        <taxon>Eukaryota</taxon>
        <taxon>Sar</taxon>
        <taxon>Stramenopiles</taxon>
        <taxon>Oomycota</taxon>
        <taxon>Peronosporomycetes</taxon>
        <taxon>Albuginales</taxon>
        <taxon>Albuginaceae</taxon>
        <taxon>Albugo</taxon>
    </lineage>
</organism>
<name>A0A024GM89_9STRA</name>
<keyword evidence="4" id="KW-1185">Reference proteome</keyword>
<reference evidence="3 4" key="1">
    <citation type="submission" date="2012-05" db="EMBL/GenBank/DDBJ databases">
        <title>Recombination and specialization in a pathogen metapopulation.</title>
        <authorList>
            <person name="Gardiner A."/>
            <person name="Kemen E."/>
            <person name="Schultz-Larsen T."/>
            <person name="MacLean D."/>
            <person name="Van Oosterhout C."/>
            <person name="Jones J.D.G."/>
        </authorList>
    </citation>
    <scope>NUCLEOTIDE SEQUENCE [LARGE SCALE GENOMIC DNA]</scope>
    <source>
        <strain evidence="3 4">Ac Nc2</strain>
    </source>
</reference>
<feature type="compositionally biased region" description="Pro residues" evidence="2">
    <location>
        <begin position="348"/>
        <end position="358"/>
    </location>
</feature>
<dbReference type="OrthoDB" id="117706at2759"/>
<feature type="region of interest" description="Disordered" evidence="2">
    <location>
        <begin position="286"/>
        <end position="313"/>
    </location>
</feature>
<dbReference type="AlphaFoldDB" id="A0A024GM89"/>
<evidence type="ECO:0000313" key="4">
    <source>
        <dbReference type="Proteomes" id="UP000053237"/>
    </source>
</evidence>
<keyword evidence="1" id="KW-0175">Coiled coil</keyword>
<dbReference type="InParanoid" id="A0A024GM89"/>
<evidence type="ECO:0000256" key="1">
    <source>
        <dbReference type="SAM" id="Coils"/>
    </source>
</evidence>
<evidence type="ECO:0000313" key="3">
    <source>
        <dbReference type="EMBL" id="CCI47981.1"/>
    </source>
</evidence>
<feature type="compositionally biased region" description="Polar residues" evidence="2">
    <location>
        <begin position="297"/>
        <end position="309"/>
    </location>
</feature>
<sequence>MILGTNASSSQSEIISRQNTVIEQLTEQVEKSNEYKSLTNEKLKQAAAKLRDYRTRLEKVLQNYAEAQKEISELKASKSLQNCKSVAMQTSAPIKPQVRNAGCNTMRNTRREFATQTDTIVSPVSENAAISAQKRRRRSRSSCYAFKTAFKGDHVDKKIKVDIEAQTAVKLSKEKEEEIDRELASSENGMEDDNLLQADDEKVETCQVDEVMDEAFAGSMSSDDNLDMDEIAAEIDAELDTPDDRLQPSIGDSSTFCSTPSSGMTSAIVHTQHSFNEVQLSLSESSTTSFSSESDQEGTVQQTSPSKIQDSVEESVWIEPQRSLSPQPKADAIPMSIQSALNYEAPACPGPSTPPVIPTEPLSAKRKKEKDRVGDSLKTSIPRRKSQTSDLFRFRKLLQNRVGKKPTGGNLQFVQMYTLLETYSLPYISSFNSADRFCDSLADMFSKQNVSIEKALEAASMYFRSIRIGGKNVSSSLKNRSELCARVILTLARAKQRQPRGYESGDANPVDFQESMYQCLTVLRHKILEVARDDKNVKSRTSQRDIEKQLYWRAHLTALYMKLTSTAFSVESARVFIVDLLFYEPNLHGLFLLRMGFMVVPHLWFSGSNGSDWIKGGDALAHQSRDLLPTTILHIVVMIAAESAKRKEEIGDETGIMILTALGEFVEDLKWTLEGITQDATSLLEWIQYLWATIEAIKKSALIQNECEQNHFMFEICTCFGLVASAMKESVIEKHVPLAKFQKEWEESMDERTRKCILLSTAHIARGLIQSADVHNLSIPKYVTQMVCWYQHLLGFPSSICESLQRDCVVALVLLTSHYARTSPNLDEILGWTKCLAEWIAVQTKEALLLLPSTCLDELKQLVVGP</sequence>
<gene>
    <name evidence="3" type="ORF">BN9_090240</name>
</gene>
<feature type="coiled-coil region" evidence="1">
    <location>
        <begin position="40"/>
        <end position="77"/>
    </location>
</feature>
<proteinExistence type="predicted"/>
<dbReference type="Proteomes" id="UP000053237">
    <property type="component" value="Unassembled WGS sequence"/>
</dbReference>
<feature type="region of interest" description="Disordered" evidence="2">
    <location>
        <begin position="344"/>
        <end position="382"/>
    </location>
</feature>
<accession>A0A024GM89</accession>
<dbReference type="EMBL" id="CAIX01000198">
    <property type="protein sequence ID" value="CCI47981.1"/>
    <property type="molecule type" value="Genomic_DNA"/>
</dbReference>